<dbReference type="EMBL" id="FQWD01000001">
    <property type="protein sequence ID" value="SHF91340.1"/>
    <property type="molecule type" value="Genomic_DNA"/>
</dbReference>
<organism evidence="7 8">
    <name type="scientific">Marisediminitalea aggregata</name>
    <dbReference type="NCBI Taxonomy" id="634436"/>
    <lineage>
        <taxon>Bacteria</taxon>
        <taxon>Pseudomonadati</taxon>
        <taxon>Pseudomonadota</taxon>
        <taxon>Gammaproteobacteria</taxon>
        <taxon>Alteromonadales</taxon>
        <taxon>Alteromonadaceae</taxon>
        <taxon>Marisediminitalea</taxon>
    </lineage>
</organism>
<reference evidence="8" key="1">
    <citation type="submission" date="2016-11" db="EMBL/GenBank/DDBJ databases">
        <authorList>
            <person name="Varghese N."/>
            <person name="Submissions S."/>
        </authorList>
    </citation>
    <scope>NUCLEOTIDE SEQUENCE [LARGE SCALE GENOMIC DNA]</scope>
    <source>
        <strain evidence="8">CGMCC 1.8995</strain>
    </source>
</reference>
<dbReference type="Gene3D" id="1.10.10.10">
    <property type="entry name" value="Winged helix-like DNA-binding domain superfamily/Winged helix DNA-binding domain"/>
    <property type="match status" value="1"/>
</dbReference>
<dbReference type="Pfam" id="PF08281">
    <property type="entry name" value="Sigma70_r4_2"/>
    <property type="match status" value="1"/>
</dbReference>
<dbReference type="PANTHER" id="PTHR43133">
    <property type="entry name" value="RNA POLYMERASE ECF-TYPE SIGMA FACTO"/>
    <property type="match status" value="1"/>
</dbReference>
<comment type="similarity">
    <text evidence="1">Belongs to the sigma-70 factor family. ECF subfamily.</text>
</comment>
<evidence type="ECO:0000256" key="3">
    <source>
        <dbReference type="ARBA" id="ARBA00023082"/>
    </source>
</evidence>
<dbReference type="SUPFAM" id="SSF88946">
    <property type="entry name" value="Sigma2 domain of RNA polymerase sigma factors"/>
    <property type="match status" value="1"/>
</dbReference>
<dbReference type="GO" id="GO:0003677">
    <property type="term" value="F:DNA binding"/>
    <property type="evidence" value="ECO:0007669"/>
    <property type="project" value="InterPro"/>
</dbReference>
<accession>A0A1M5FIH0</accession>
<evidence type="ECO:0000313" key="7">
    <source>
        <dbReference type="EMBL" id="SHF91340.1"/>
    </source>
</evidence>
<evidence type="ECO:0000256" key="1">
    <source>
        <dbReference type="ARBA" id="ARBA00010641"/>
    </source>
</evidence>
<keyword evidence="2" id="KW-0805">Transcription regulation</keyword>
<evidence type="ECO:0000256" key="4">
    <source>
        <dbReference type="ARBA" id="ARBA00023163"/>
    </source>
</evidence>
<dbReference type="AlphaFoldDB" id="A0A1M5FIH0"/>
<dbReference type="NCBIfam" id="TIGR02937">
    <property type="entry name" value="sigma70-ECF"/>
    <property type="match status" value="1"/>
</dbReference>
<keyword evidence="4" id="KW-0804">Transcription</keyword>
<dbReference type="InterPro" id="IPR013324">
    <property type="entry name" value="RNA_pol_sigma_r3/r4-like"/>
</dbReference>
<gene>
    <name evidence="7" type="ORF">SAMN05216361_0858</name>
</gene>
<dbReference type="InterPro" id="IPR007627">
    <property type="entry name" value="RNA_pol_sigma70_r2"/>
</dbReference>
<sequence length="167" mass="18716">MQADFKDILNQHQALLSRVAASYEANEALQQELLQEIALAVWQGLTRFNGEASLKTYILKIAHNRAVTHVCKEVKKQEESGHDNMAWEFARGNESAEPHVVAEQQGNIEQLLIAVRALPVAMRQVLTLTLEGLSYLEIAEVCGITKNHVGVLLQRAKTQLQQELKHV</sequence>
<keyword evidence="8" id="KW-1185">Reference proteome</keyword>
<dbReference type="RefSeq" id="WP_073318224.1">
    <property type="nucleotide sequence ID" value="NZ_FQWD01000001.1"/>
</dbReference>
<dbReference type="GO" id="GO:0016987">
    <property type="term" value="F:sigma factor activity"/>
    <property type="evidence" value="ECO:0007669"/>
    <property type="project" value="UniProtKB-KW"/>
</dbReference>
<evidence type="ECO:0000313" key="8">
    <source>
        <dbReference type="Proteomes" id="UP000184520"/>
    </source>
</evidence>
<dbReference type="InterPro" id="IPR013249">
    <property type="entry name" value="RNA_pol_sigma70_r4_t2"/>
</dbReference>
<dbReference type="Proteomes" id="UP000184520">
    <property type="component" value="Unassembled WGS sequence"/>
</dbReference>
<dbReference type="InterPro" id="IPR036388">
    <property type="entry name" value="WH-like_DNA-bd_sf"/>
</dbReference>
<evidence type="ECO:0000256" key="2">
    <source>
        <dbReference type="ARBA" id="ARBA00023015"/>
    </source>
</evidence>
<dbReference type="PANTHER" id="PTHR43133:SF45">
    <property type="entry name" value="RNA POLYMERASE ECF-TYPE SIGMA FACTOR"/>
    <property type="match status" value="1"/>
</dbReference>
<dbReference type="SUPFAM" id="SSF88659">
    <property type="entry name" value="Sigma3 and sigma4 domains of RNA polymerase sigma factors"/>
    <property type="match status" value="1"/>
</dbReference>
<dbReference type="InterPro" id="IPR014284">
    <property type="entry name" value="RNA_pol_sigma-70_dom"/>
</dbReference>
<keyword evidence="3" id="KW-0731">Sigma factor</keyword>
<feature type="domain" description="RNA polymerase sigma factor 70 region 4 type 2" evidence="6">
    <location>
        <begin position="110"/>
        <end position="160"/>
    </location>
</feature>
<dbReference type="InterPro" id="IPR013325">
    <property type="entry name" value="RNA_pol_sigma_r2"/>
</dbReference>
<evidence type="ECO:0000259" key="5">
    <source>
        <dbReference type="Pfam" id="PF04542"/>
    </source>
</evidence>
<dbReference type="InterPro" id="IPR039425">
    <property type="entry name" value="RNA_pol_sigma-70-like"/>
</dbReference>
<name>A0A1M5FIH0_9ALTE</name>
<protein>
    <submittedName>
        <fullName evidence="7">RNA polymerase sigma-70 factor, ECF subfamily</fullName>
    </submittedName>
</protein>
<evidence type="ECO:0000259" key="6">
    <source>
        <dbReference type="Pfam" id="PF08281"/>
    </source>
</evidence>
<dbReference type="GO" id="GO:0006352">
    <property type="term" value="P:DNA-templated transcription initiation"/>
    <property type="evidence" value="ECO:0007669"/>
    <property type="project" value="InterPro"/>
</dbReference>
<dbReference type="OrthoDB" id="9782108at2"/>
<feature type="domain" description="RNA polymerase sigma-70 region 2" evidence="5">
    <location>
        <begin position="10"/>
        <end position="70"/>
    </location>
</feature>
<dbReference type="STRING" id="634436.SAMN05216361_0858"/>
<proteinExistence type="inferred from homology"/>
<dbReference type="Pfam" id="PF04542">
    <property type="entry name" value="Sigma70_r2"/>
    <property type="match status" value="1"/>
</dbReference>
<dbReference type="Gene3D" id="1.10.1740.10">
    <property type="match status" value="1"/>
</dbReference>